<evidence type="ECO:0000256" key="13">
    <source>
        <dbReference type="SAM" id="MobiDB-lite"/>
    </source>
</evidence>
<organism evidence="15 16">
    <name type="scientific">Paragonimus westermani</name>
    <dbReference type="NCBI Taxonomy" id="34504"/>
    <lineage>
        <taxon>Eukaryota</taxon>
        <taxon>Metazoa</taxon>
        <taxon>Spiralia</taxon>
        <taxon>Lophotrochozoa</taxon>
        <taxon>Platyhelminthes</taxon>
        <taxon>Trematoda</taxon>
        <taxon>Digenea</taxon>
        <taxon>Plagiorchiida</taxon>
        <taxon>Troglotremata</taxon>
        <taxon>Troglotrematidae</taxon>
        <taxon>Paragonimus</taxon>
    </lineage>
</organism>
<evidence type="ECO:0000259" key="14">
    <source>
        <dbReference type="Pfam" id="PF09398"/>
    </source>
</evidence>
<sequence>MCYEMASTDEFRNALKASLEKRHILSKLRNELMSTIFETLKNKYYSSKEMDQAMAIDREFFQEKLIVNELILEFLAFESLDFTQSVFRSESELGELNLSRRTLCQMLGIRPTVNVKSLLAQPSSQGQGDVNRSGMSPCKPVPLLYYIVNWLMNEAKSSLLIPPEASTSNKSEKNNAITSCLPPRRQYNTSINVPTEDNFVQTQSSDNNDDSSTPDRLLH</sequence>
<dbReference type="PROSITE" id="PS50896">
    <property type="entry name" value="LISH"/>
    <property type="match status" value="1"/>
</dbReference>
<dbReference type="AlphaFoldDB" id="A0A5J4NP02"/>
<dbReference type="InterPro" id="IPR018993">
    <property type="entry name" value="FOP_dimerisation-dom_N"/>
</dbReference>
<evidence type="ECO:0000256" key="3">
    <source>
        <dbReference type="ARBA" id="ARBA00005385"/>
    </source>
</evidence>
<keyword evidence="7" id="KW-0206">Cytoskeleton</keyword>
<dbReference type="InterPro" id="IPR006594">
    <property type="entry name" value="LisH"/>
</dbReference>
<feature type="compositionally biased region" description="Polar residues" evidence="13">
    <location>
        <begin position="186"/>
        <end position="203"/>
    </location>
</feature>
<keyword evidence="5" id="KW-0597">Phosphoprotein</keyword>
<evidence type="ECO:0000256" key="10">
    <source>
        <dbReference type="ARBA" id="ARBA00042293"/>
    </source>
</evidence>
<feature type="region of interest" description="Disordered" evidence="13">
    <location>
        <begin position="163"/>
        <end position="219"/>
    </location>
</feature>
<evidence type="ECO:0000256" key="7">
    <source>
        <dbReference type="ARBA" id="ARBA00023212"/>
    </source>
</evidence>
<comment type="similarity">
    <text evidence="3">Belongs to the CEP43 family.</text>
</comment>
<feature type="domain" description="FGFR1 oncogene partner (FOP) N-terminal dimerisation" evidence="14">
    <location>
        <begin position="66"/>
        <end position="113"/>
    </location>
</feature>
<evidence type="ECO:0000256" key="2">
    <source>
        <dbReference type="ARBA" id="ARBA00004300"/>
    </source>
</evidence>
<comment type="caution">
    <text evidence="15">The sequence shown here is derived from an EMBL/GenBank/DDBJ whole genome shotgun (WGS) entry which is preliminary data.</text>
</comment>
<proteinExistence type="inferred from homology"/>
<keyword evidence="8" id="KW-0966">Cell projection</keyword>
<evidence type="ECO:0000313" key="16">
    <source>
        <dbReference type="Proteomes" id="UP000324629"/>
    </source>
</evidence>
<evidence type="ECO:0000313" key="15">
    <source>
        <dbReference type="EMBL" id="KAA3677139.1"/>
    </source>
</evidence>
<evidence type="ECO:0000256" key="12">
    <source>
        <dbReference type="ARBA" id="ARBA00046373"/>
    </source>
</evidence>
<evidence type="ECO:0000256" key="6">
    <source>
        <dbReference type="ARBA" id="ARBA00022794"/>
    </source>
</evidence>
<reference evidence="15 16" key="1">
    <citation type="journal article" date="2019" name="Gigascience">
        <title>Whole-genome sequence of the oriental lung fluke Paragonimus westermani.</title>
        <authorList>
            <person name="Oey H."/>
            <person name="Zakrzewski M."/>
            <person name="Narain K."/>
            <person name="Devi K.R."/>
            <person name="Agatsuma T."/>
            <person name="Nawaratna S."/>
            <person name="Gobert G.N."/>
            <person name="Jones M.K."/>
            <person name="Ragan M.A."/>
            <person name="McManus D.P."/>
            <person name="Krause L."/>
        </authorList>
    </citation>
    <scope>NUCLEOTIDE SEQUENCE [LARGE SCALE GENOMIC DNA]</scope>
    <source>
        <strain evidence="15 16">IND2009</strain>
    </source>
</reference>
<evidence type="ECO:0000256" key="1">
    <source>
        <dbReference type="ARBA" id="ARBA00004120"/>
    </source>
</evidence>
<keyword evidence="4" id="KW-0963">Cytoplasm</keyword>
<dbReference type="Gene3D" id="1.20.960.40">
    <property type="match status" value="1"/>
</dbReference>
<evidence type="ECO:0000256" key="9">
    <source>
        <dbReference type="ARBA" id="ARBA00041026"/>
    </source>
</evidence>
<gene>
    <name evidence="15" type="ORF">DEA37_0011175</name>
</gene>
<evidence type="ECO:0000256" key="8">
    <source>
        <dbReference type="ARBA" id="ARBA00023273"/>
    </source>
</evidence>
<dbReference type="PANTHER" id="PTHR15431:SF9">
    <property type="entry name" value="CENTROSOMAL PROTEIN 43"/>
    <property type="match status" value="1"/>
</dbReference>
<comment type="subcellular location">
    <subcellularLocation>
        <location evidence="1">Cytoplasm</location>
        <location evidence="1">Cytoskeleton</location>
        <location evidence="1">Cilium basal body</location>
    </subcellularLocation>
    <subcellularLocation>
        <location evidence="2">Cytoplasm</location>
        <location evidence="2">Cytoskeleton</location>
        <location evidence="2">Microtubule organizing center</location>
        <location evidence="2">Centrosome</location>
    </subcellularLocation>
</comment>
<dbReference type="EMBL" id="QNGE01001643">
    <property type="protein sequence ID" value="KAA3677139.1"/>
    <property type="molecule type" value="Genomic_DNA"/>
</dbReference>
<dbReference type="GO" id="GO:0030030">
    <property type="term" value="P:cell projection organization"/>
    <property type="evidence" value="ECO:0007669"/>
    <property type="project" value="UniProtKB-KW"/>
</dbReference>
<dbReference type="PANTHER" id="PTHR15431">
    <property type="entry name" value="FGFR1 ONCOGENE PARTNER/LISH DOMAIN-CONTAINING PROTEIN"/>
    <property type="match status" value="1"/>
</dbReference>
<protein>
    <recommendedName>
        <fullName evidence="9">Centrosomal protein 43</fullName>
    </recommendedName>
    <alternativeName>
        <fullName evidence="10">FGFR1 oncogene partner</fullName>
    </alternativeName>
</protein>
<name>A0A5J4NP02_9TREM</name>
<evidence type="ECO:0000256" key="4">
    <source>
        <dbReference type="ARBA" id="ARBA00022490"/>
    </source>
</evidence>
<evidence type="ECO:0000256" key="5">
    <source>
        <dbReference type="ARBA" id="ARBA00022553"/>
    </source>
</evidence>
<comment type="function">
    <text evidence="11">Required for anchoring microtubules to the centrosomes. Required for ciliation.</text>
</comment>
<keyword evidence="16" id="KW-1185">Reference proteome</keyword>
<keyword evidence="6" id="KW-0970">Cilium biogenesis/degradation</keyword>
<dbReference type="Pfam" id="PF09398">
    <property type="entry name" value="FOP_dimer"/>
    <property type="match status" value="1"/>
</dbReference>
<dbReference type="GO" id="GO:0034453">
    <property type="term" value="P:microtubule anchoring"/>
    <property type="evidence" value="ECO:0007669"/>
    <property type="project" value="InterPro"/>
</dbReference>
<feature type="compositionally biased region" description="Polar residues" evidence="13">
    <location>
        <begin position="165"/>
        <end position="178"/>
    </location>
</feature>
<evidence type="ECO:0000256" key="11">
    <source>
        <dbReference type="ARBA" id="ARBA00046076"/>
    </source>
</evidence>
<comment type="subunit">
    <text evidence="12">Homodimer. Part of a ternary complex that contains CEP350, CEP43 and MAPRE1. Interacts directly with CEP350 and MAPRE1. Interacts with CEP19. Interacts (via N-terminus) with CEP350 (via C-terminus).</text>
</comment>
<dbReference type="Proteomes" id="UP000324629">
    <property type="component" value="Unassembled WGS sequence"/>
</dbReference>
<accession>A0A5J4NP02</accession>
<dbReference type="GO" id="GO:0005813">
    <property type="term" value="C:centrosome"/>
    <property type="evidence" value="ECO:0007669"/>
    <property type="project" value="UniProtKB-SubCell"/>
</dbReference>